<dbReference type="Pfam" id="PF16656">
    <property type="entry name" value="Pur_ac_phosph_N"/>
    <property type="match status" value="1"/>
</dbReference>
<dbReference type="GO" id="GO:0003993">
    <property type="term" value="F:acid phosphatase activity"/>
    <property type="evidence" value="ECO:0007669"/>
    <property type="project" value="InterPro"/>
</dbReference>
<evidence type="ECO:0000313" key="5">
    <source>
        <dbReference type="Proteomes" id="UP000199087"/>
    </source>
</evidence>
<evidence type="ECO:0000259" key="2">
    <source>
        <dbReference type="Pfam" id="PF09992"/>
    </source>
</evidence>
<dbReference type="InterPro" id="IPR018711">
    <property type="entry name" value="NAGPA"/>
</dbReference>
<dbReference type="SUPFAM" id="SSF49363">
    <property type="entry name" value="Purple acid phosphatase, N-terminal domain"/>
    <property type="match status" value="1"/>
</dbReference>
<dbReference type="OrthoDB" id="9809781at2"/>
<feature type="signal peptide" evidence="1">
    <location>
        <begin position="1"/>
        <end position="28"/>
    </location>
</feature>
<evidence type="ECO:0000259" key="3">
    <source>
        <dbReference type="Pfam" id="PF16656"/>
    </source>
</evidence>
<dbReference type="GO" id="GO:0046872">
    <property type="term" value="F:metal ion binding"/>
    <property type="evidence" value="ECO:0007669"/>
    <property type="project" value="InterPro"/>
</dbReference>
<gene>
    <name evidence="4" type="ORF">BN000_01398</name>
</gene>
<dbReference type="AlphaFoldDB" id="A0A0U1NTY1"/>
<accession>A0A0U1NTY1</accession>
<feature type="chain" id="PRO_5006712299" evidence="1">
    <location>
        <begin position="29"/>
        <end position="1095"/>
    </location>
</feature>
<dbReference type="Gene3D" id="2.60.120.430">
    <property type="entry name" value="Galactose-binding lectin"/>
    <property type="match status" value="1"/>
</dbReference>
<organism evidence="4 5">
    <name type="scientific">Neobacillus massiliamazoniensis</name>
    <dbReference type="NCBI Taxonomy" id="1499688"/>
    <lineage>
        <taxon>Bacteria</taxon>
        <taxon>Bacillati</taxon>
        <taxon>Bacillota</taxon>
        <taxon>Bacilli</taxon>
        <taxon>Bacillales</taxon>
        <taxon>Bacillaceae</taxon>
        <taxon>Neobacillus</taxon>
    </lineage>
</organism>
<dbReference type="Gene3D" id="2.60.40.1080">
    <property type="match status" value="1"/>
</dbReference>
<dbReference type="PANTHER" id="PTHR40446">
    <property type="entry name" value="N-ACETYLGLUCOSAMINE-1-PHOSPHODIESTER ALPHA-N-ACETYLGLUCOSAMINIDASE"/>
    <property type="match status" value="1"/>
</dbReference>
<dbReference type="RefSeq" id="WP_090632652.1">
    <property type="nucleotide sequence ID" value="NZ_CVRB01000001.1"/>
</dbReference>
<protein>
    <submittedName>
        <fullName evidence="4">N-acetylglucosamine-1-phosphodiester alpha-N-acetylglucosaminidase-like exopolysaccharide biosynthesis protein</fullName>
    </submittedName>
</protein>
<evidence type="ECO:0000256" key="1">
    <source>
        <dbReference type="SAM" id="SignalP"/>
    </source>
</evidence>
<reference evidence="5" key="1">
    <citation type="submission" date="2015-05" db="EMBL/GenBank/DDBJ databases">
        <authorList>
            <person name="Urmite Genomes"/>
        </authorList>
    </citation>
    <scope>NUCLEOTIDE SEQUENCE [LARGE SCALE GENOMIC DNA]</scope>
    <source>
        <strain evidence="5">LF1</strain>
    </source>
</reference>
<sequence length="1095" mass="118169" precursor="true">MRRTWKNRLLPIVLCFALASSIISPSLAKALGNFDLSSTVVQTPINEYQADLAPGVKKEQYSFDGKDGKKIESFVVDVDVHNPNVSIEAGTPNNGTAYGLQPVRQQAQAANSTNHQVVAAVNADFFNMATGEPVGIVYKNGQAVKATTGQPWNFFGIKKSGEAVIGDSTDYAGMKDQLQEGLGGNAILVKNGQIYQTPQTGADKEPRTAVGIKADGNVFFVVIDGRQEPYSAGISMPDLAQLMKDLGAVTALNLDGGGSSTFMTRELGGDNLQVDNSPSDHMERPVANSWLVVSKEPSDHNFNSAHIEPYDQSFTPGTTIQFSAKGQDKSMASAALPASGLTWELSDPSFGTIDENGKFISNGKTGQFNVILKYQGNEVGKSIIEIAEPDEMSFNSAELNGARNSEINLGLTTTFQQRNVKWNAQDITYDVPDGMGTIDGSGVLHTGNQSVSGTITAHLKGSSLTAQTKVTVGQLPIVLSDFEGDIGGWNTTTANRGEKGTISLAKYPEPVRFGRQSLKMDFDFTNAQKAATLGVFAGPGTDTEIAGNPQSIGMWVYGTPEAQGYWLRMNLVDGNGKTQTINLTQEQPGIDWTGWKYIEADIPASLTGPFKLSGTQAIRLLSTKSGITGPMTKGSIYFDNIRAVYGDKMDDLNPPVIDSINVDGKDFTTNSVNVTAKVHEYDEPFKTGIDWNNIGIFIDGKDYDYSKSKGHFSYDMDGSISLSGLKWTDGAHKVTLMVPDKAGNTAIKTVYFTVNAGSPKIDIDKKQDQAILGDVFDLAVKATNPAEISGSNIKMKIDKNFPVESVQFANGFNGSTYSYDAETGSLTLNLVNSGETAATADAATIHIKIPPFTNEGSKLTYGIDEANLSYHAPQDNSFVTTYSMLPANVDVKGAFNVTAEPILIGKPAVITVKNSNNEFISDAEVYANIEGSTNPILLGKTDSNGTLRVDSITNEVKRVALYAVKDGKYSFPMNTQTYPSLLGLTEIKNIISTPTSNPQEMSFTWESSPLAKDNTVIQFARQKDYDKKGERAFRTVNGSSSNQVFSSDPDITKNGIVRVNHVTLTDLKHDTTYVYRVGDGENWSSPQEFTTLDKK</sequence>
<evidence type="ECO:0000313" key="4">
    <source>
        <dbReference type="EMBL" id="CRK81494.1"/>
    </source>
</evidence>
<feature type="domain" description="Purple acid phosphatase N-terminal" evidence="3">
    <location>
        <begin position="989"/>
        <end position="1091"/>
    </location>
</feature>
<dbReference type="Gene3D" id="2.60.40.380">
    <property type="entry name" value="Purple acid phosphatase-like, N-terminal"/>
    <property type="match status" value="1"/>
</dbReference>
<dbReference type="STRING" id="1499688.BN000_01398"/>
<dbReference type="PANTHER" id="PTHR40446:SF2">
    <property type="entry name" value="N-ACETYLGLUCOSAMINE-1-PHOSPHODIESTER ALPHA-N-ACETYLGLUCOSAMINIDASE"/>
    <property type="match status" value="1"/>
</dbReference>
<dbReference type="InterPro" id="IPR008963">
    <property type="entry name" value="Purple_acid_Pase-like_N"/>
</dbReference>
<dbReference type="EMBL" id="CVRB01000001">
    <property type="protein sequence ID" value="CRK81494.1"/>
    <property type="molecule type" value="Genomic_DNA"/>
</dbReference>
<feature type="domain" description="Phosphodiester glycosidase" evidence="2">
    <location>
        <begin position="116"/>
        <end position="292"/>
    </location>
</feature>
<proteinExistence type="predicted"/>
<keyword evidence="5" id="KW-1185">Reference proteome</keyword>
<keyword evidence="1" id="KW-0732">Signal</keyword>
<dbReference type="Pfam" id="PF09992">
    <property type="entry name" value="NAGPA"/>
    <property type="match status" value="1"/>
</dbReference>
<dbReference type="InterPro" id="IPR015914">
    <property type="entry name" value="PAPs_N"/>
</dbReference>
<dbReference type="Proteomes" id="UP000199087">
    <property type="component" value="Unassembled WGS sequence"/>
</dbReference>
<name>A0A0U1NTY1_9BACI</name>